<keyword evidence="3" id="KW-1185">Reference proteome</keyword>
<accession>A0ABQ4DQE2</accession>
<reference evidence="2 3" key="1">
    <citation type="submission" date="2021-01" db="EMBL/GenBank/DDBJ databases">
        <title>Whole genome shotgun sequence of Cellulomonas phragmiteti NBRC 110785.</title>
        <authorList>
            <person name="Komaki H."/>
            <person name="Tamura T."/>
        </authorList>
    </citation>
    <scope>NUCLEOTIDE SEQUENCE [LARGE SCALE GENOMIC DNA]</scope>
    <source>
        <strain evidence="2 3">NBRC 110785</strain>
    </source>
</reference>
<evidence type="ECO:0000313" key="3">
    <source>
        <dbReference type="Proteomes" id="UP000614741"/>
    </source>
</evidence>
<protein>
    <submittedName>
        <fullName evidence="2">Uncharacterized protein</fullName>
    </submittedName>
</protein>
<dbReference type="RefSeq" id="WP_203675846.1">
    <property type="nucleotide sequence ID" value="NZ_BONP01000030.1"/>
</dbReference>
<name>A0ABQ4DQE2_9CELL</name>
<sequence length="72" mass="8037">MTDHAEHDARHDAVRAAHDAWLSPGDPDPYVLEAVQDGLLAVPVSAPTSSWFGLPHQRTSRESRAALQRRRR</sequence>
<evidence type="ECO:0000256" key="1">
    <source>
        <dbReference type="SAM" id="MobiDB-lite"/>
    </source>
</evidence>
<feature type="region of interest" description="Disordered" evidence="1">
    <location>
        <begin position="46"/>
        <end position="72"/>
    </location>
</feature>
<comment type="caution">
    <text evidence="2">The sequence shown here is derived from an EMBL/GenBank/DDBJ whole genome shotgun (WGS) entry which is preliminary data.</text>
</comment>
<gene>
    <name evidence="2" type="ORF">Cph01nite_33210</name>
</gene>
<evidence type="ECO:0000313" key="2">
    <source>
        <dbReference type="EMBL" id="GIG41559.1"/>
    </source>
</evidence>
<organism evidence="2 3">
    <name type="scientific">Cellulomonas phragmiteti</name>
    <dbReference type="NCBI Taxonomy" id="478780"/>
    <lineage>
        <taxon>Bacteria</taxon>
        <taxon>Bacillati</taxon>
        <taxon>Actinomycetota</taxon>
        <taxon>Actinomycetes</taxon>
        <taxon>Micrococcales</taxon>
        <taxon>Cellulomonadaceae</taxon>
        <taxon>Cellulomonas</taxon>
    </lineage>
</organism>
<proteinExistence type="predicted"/>
<dbReference type="EMBL" id="BONP01000030">
    <property type="protein sequence ID" value="GIG41559.1"/>
    <property type="molecule type" value="Genomic_DNA"/>
</dbReference>
<dbReference type="Proteomes" id="UP000614741">
    <property type="component" value="Unassembled WGS sequence"/>
</dbReference>